<dbReference type="PANTHER" id="PTHR10900">
    <property type="entry name" value="PERIOSTIN-RELATED"/>
    <property type="match status" value="1"/>
</dbReference>
<evidence type="ECO:0000256" key="1">
    <source>
        <dbReference type="SAM" id="SignalP"/>
    </source>
</evidence>
<dbReference type="InterPro" id="IPR036378">
    <property type="entry name" value="FAS1_dom_sf"/>
</dbReference>
<dbReference type="HOGENOM" id="CLU_031281_1_2_10"/>
<feature type="domain" description="FAS1" evidence="2">
    <location>
        <begin position="177"/>
        <end position="311"/>
    </location>
</feature>
<dbReference type="PATRIC" id="fig|516051.4.peg.2448"/>
<feature type="chain" id="PRO_5002300326" evidence="1">
    <location>
        <begin position="24"/>
        <end position="462"/>
    </location>
</feature>
<evidence type="ECO:0000259" key="2">
    <source>
        <dbReference type="PROSITE" id="PS50213"/>
    </source>
</evidence>
<sequence length="462" mass="47717">MKRVFKFPQLFLTLFLLVFVACSDDDDNDGGEMMQEDPTIVDLAADNNDLGILVEALTRANLVTTLQGDGPFTVFAPTDEAFTAFLSANNFASLDDVPVDVLTDILLNHVVEGNNLSTSLSTGYVSSLSTAGADGRALSLFINTEGGVTINGVSTVTTADVTASNGVVHIVDAVIGLPNIVDHAVANPDFSSLVGALTDGGNTTFTDLLSSTDTDFTVFAPVNAAFTVFDNPNNNDLANILSYHVVPGTAAFSDELMSMYISTAGTNADGDALSIYIRPDANGVEINGSTSVIATDVVATNGVVHAVNQVIDLPTVVTFAVSNPTFSTLVQALTDLTPNTDFVSVLSAQDGNGDDPFTIFAPTNDAFDALGDLPDEAGLVPVLQHHVVAGANVRSGDLTDGISATTLEGDAITINLPGTGDNIADITDGAGNTGIGIIAVDVQAYNGVIHVVNTVLLPDTSN</sequence>
<dbReference type="PROSITE" id="PS50213">
    <property type="entry name" value="FAS1"/>
    <property type="match status" value="3"/>
</dbReference>
<reference evidence="3 4" key="1">
    <citation type="submission" date="2015-03" db="EMBL/GenBank/DDBJ databases">
        <title>Complete genome sequence of Muricauda lutaonensis CC-HSB-11T, isolated from a coastal hot spring.</title>
        <authorList>
            <person name="Kim K.M."/>
        </authorList>
    </citation>
    <scope>NUCLEOTIDE SEQUENCE [LARGE SCALE GENOMIC DNA]</scope>
    <source>
        <strain evidence="3 4">CC-HSB-11</strain>
    </source>
</reference>
<dbReference type="PANTHER" id="PTHR10900:SF77">
    <property type="entry name" value="FI19380P1"/>
    <property type="match status" value="1"/>
</dbReference>
<dbReference type="Gene3D" id="2.30.180.10">
    <property type="entry name" value="FAS1 domain"/>
    <property type="match status" value="3"/>
</dbReference>
<dbReference type="InterPro" id="IPR050904">
    <property type="entry name" value="Adhesion/Biosynth-related"/>
</dbReference>
<dbReference type="InterPro" id="IPR000782">
    <property type="entry name" value="FAS1_domain"/>
</dbReference>
<feature type="signal peptide" evidence="1">
    <location>
        <begin position="1"/>
        <end position="23"/>
    </location>
</feature>
<dbReference type="SMART" id="SM00554">
    <property type="entry name" value="FAS1"/>
    <property type="match status" value="3"/>
</dbReference>
<keyword evidence="4" id="KW-1185">Reference proteome</keyword>
<name>A0A0D5YUF2_9FLAO</name>
<dbReference type="PROSITE" id="PS51257">
    <property type="entry name" value="PROKAR_LIPOPROTEIN"/>
    <property type="match status" value="1"/>
</dbReference>
<feature type="domain" description="FAS1" evidence="2">
    <location>
        <begin position="313"/>
        <end position="456"/>
    </location>
</feature>
<organism evidence="3 4">
    <name type="scientific">Flagellimonas lutaonensis</name>
    <dbReference type="NCBI Taxonomy" id="516051"/>
    <lineage>
        <taxon>Bacteria</taxon>
        <taxon>Pseudomonadati</taxon>
        <taxon>Bacteroidota</taxon>
        <taxon>Flavobacteriia</taxon>
        <taxon>Flavobacteriales</taxon>
        <taxon>Flavobacteriaceae</taxon>
        <taxon>Flagellimonas</taxon>
    </lineage>
</organism>
<gene>
    <name evidence="3" type="ORF">VC82_2385</name>
</gene>
<dbReference type="Pfam" id="PF02469">
    <property type="entry name" value="Fasciclin"/>
    <property type="match status" value="3"/>
</dbReference>
<keyword evidence="1" id="KW-0732">Signal</keyword>
<accession>A0A0D5YUF2</accession>
<dbReference type="FunFam" id="2.30.180.10:FF:000032">
    <property type="entry name" value="Fasciclin domain-containing protein, putative"/>
    <property type="match status" value="1"/>
</dbReference>
<dbReference type="AlphaFoldDB" id="A0A0D5YUF2"/>
<proteinExistence type="predicted"/>
<dbReference type="EMBL" id="CP011071">
    <property type="protein sequence ID" value="AKA35967.1"/>
    <property type="molecule type" value="Genomic_DNA"/>
</dbReference>
<evidence type="ECO:0000313" key="3">
    <source>
        <dbReference type="EMBL" id="AKA35967.1"/>
    </source>
</evidence>
<dbReference type="OrthoDB" id="9800666at2"/>
<dbReference type="GO" id="GO:0005615">
    <property type="term" value="C:extracellular space"/>
    <property type="evidence" value="ECO:0007669"/>
    <property type="project" value="TreeGrafter"/>
</dbReference>
<dbReference type="SUPFAM" id="SSF82153">
    <property type="entry name" value="FAS1 domain"/>
    <property type="match status" value="3"/>
</dbReference>
<protein>
    <submittedName>
        <fullName evidence="3">Beta-Ig-H3/fasciclin</fullName>
    </submittedName>
</protein>
<evidence type="ECO:0000313" key="4">
    <source>
        <dbReference type="Proteomes" id="UP000032726"/>
    </source>
</evidence>
<dbReference type="KEGG" id="mlt:VC82_2385"/>
<dbReference type="RefSeq" id="WP_045802559.1">
    <property type="nucleotide sequence ID" value="NZ_CP011071.1"/>
</dbReference>
<dbReference type="Proteomes" id="UP000032726">
    <property type="component" value="Chromosome"/>
</dbReference>
<feature type="domain" description="FAS1" evidence="2">
    <location>
        <begin position="37"/>
        <end position="175"/>
    </location>
</feature>
<dbReference type="STRING" id="516051.VC82_2385"/>